<protein>
    <recommendedName>
        <fullName evidence="1">DUF6630 domain-containing protein</fullName>
    </recommendedName>
</protein>
<keyword evidence="3" id="KW-1185">Reference proteome</keyword>
<gene>
    <name evidence="2" type="ORF">A3Q29_05585</name>
</gene>
<dbReference type="InterPro" id="IPR046582">
    <property type="entry name" value="DUF6630"/>
</dbReference>
<dbReference type="EMBL" id="LVIE01000179">
    <property type="protein sequence ID" value="OHT23417.1"/>
    <property type="molecule type" value="Genomic_DNA"/>
</dbReference>
<reference evidence="2 3" key="1">
    <citation type="submission" date="2016-03" db="EMBL/GenBank/DDBJ databases">
        <title>Genome sequence of Providencia stuartii strain, isolated from the salivary glands of larval Lucilia sericata.</title>
        <authorList>
            <person name="Yuan Y."/>
            <person name="Zhang Y."/>
            <person name="Fu S."/>
            <person name="Crippen T.L."/>
            <person name="Visi D."/>
            <person name="Benbow M.E."/>
            <person name="Allen M."/>
            <person name="Tomberlin J.K."/>
            <person name="Sze S.-H."/>
            <person name="Tarone A.M."/>
        </authorList>
    </citation>
    <scope>NUCLEOTIDE SEQUENCE [LARGE SCALE GENOMIC DNA]</scope>
    <source>
        <strain evidence="2 3">Crippen</strain>
    </source>
</reference>
<evidence type="ECO:0000313" key="3">
    <source>
        <dbReference type="Proteomes" id="UP000179588"/>
    </source>
</evidence>
<dbReference type="Pfam" id="PF20335">
    <property type="entry name" value="DUF6630"/>
    <property type="match status" value="1"/>
</dbReference>
<dbReference type="OrthoDB" id="6629913at2"/>
<dbReference type="AlphaFoldDB" id="A0A1S1HN02"/>
<sequence length="201" mass="23509">MGLIMSENTSFYDENELNEINKLSTILLTTAEQAEWQSMLQKAINHPDELLEDDKYSNYSALEDIFDEDQEEEDKLRLLFDIFCYANNVVIDIDWRGEEDDDQLSSFLAQRLNKMSPSFETHEVHARMNKYIEASELDNQQFDSSTDYFANKFSLLQKVMAEYNYKMGVLPVDYDSFPIFITSLEHAPLFEESSLIDFIPN</sequence>
<evidence type="ECO:0000259" key="1">
    <source>
        <dbReference type="Pfam" id="PF20335"/>
    </source>
</evidence>
<name>A0A1S1HN02_PROST</name>
<organism evidence="2 3">
    <name type="scientific">Providencia stuartii</name>
    <dbReference type="NCBI Taxonomy" id="588"/>
    <lineage>
        <taxon>Bacteria</taxon>
        <taxon>Pseudomonadati</taxon>
        <taxon>Pseudomonadota</taxon>
        <taxon>Gammaproteobacteria</taxon>
        <taxon>Enterobacterales</taxon>
        <taxon>Morganellaceae</taxon>
        <taxon>Providencia</taxon>
    </lineage>
</organism>
<feature type="domain" description="DUF6630" evidence="1">
    <location>
        <begin position="29"/>
        <end position="188"/>
    </location>
</feature>
<comment type="caution">
    <text evidence="2">The sequence shown here is derived from an EMBL/GenBank/DDBJ whole genome shotgun (WGS) entry which is preliminary data.</text>
</comment>
<accession>A0A1S1HN02</accession>
<proteinExistence type="predicted"/>
<evidence type="ECO:0000313" key="2">
    <source>
        <dbReference type="EMBL" id="OHT23417.1"/>
    </source>
</evidence>
<dbReference type="Proteomes" id="UP000179588">
    <property type="component" value="Unassembled WGS sequence"/>
</dbReference>